<keyword evidence="1" id="KW-0677">Repeat</keyword>
<dbReference type="STRING" id="155617.RV09_GL002253"/>
<sequence>MKKILCYAGFLFLVFLMIYSSEAFAQGNVSSSGITTSDDGTDYVTVGSKFHNIFSEPTEIELNQNKVVYFRQELTVNNGTMTKYLAKFFNQDNIGNSWFQFTSYPTVTKGSAQITYTTDGINFTETPPELNDLIGYKMELTQNIVHADNENNREADLLISFTMAPRADFIIQNNGLDKEIVPFSGGYDSGGYGTYYDWRFRRGVKFTNSPVLGEDVEVSYEDDNGLEIHDPLLIKGNIGDSYDATTEEYQLTIPGYTLNQEKIPLNTVGTITDTKQFVNYVYSKNPVQASDITVKYQDDNGNKLADDVVKTGMIGEAYATEQKEMDGYIFKEVLGNATGFFTDQPQTVTYVYSKVQMANVTAKYQDDLGNKLADDVIKTGTIGERYHTEQKEIEGYSFKEVQGDSTGLFTSTSQTVTYVYTKMPIKMSNVIVHYEDSAGNKLSEDVTKLGLFGEKFTTELKTIVGYTFKKVHGDMTGTFTDATQVVTYIYEKNHTNIPAKSEPSEGSKQSAELLPRTGETKSYLQSVVLLGYVLISIVVAIWLLAHMEQQKRK</sequence>
<dbReference type="eggNOG" id="COG4932">
    <property type="taxonomic scope" value="Bacteria"/>
</dbReference>
<dbReference type="Proteomes" id="UP000013781">
    <property type="component" value="Unassembled WGS sequence"/>
</dbReference>
<dbReference type="HOGENOM" id="CLU_558655_0_0_9"/>
<reference evidence="5 7" key="1">
    <citation type="submission" date="2013-02" db="EMBL/GenBank/DDBJ databases">
        <title>The Genome Sequence of Enterococcus moraviensis BAA-383.</title>
        <authorList>
            <consortium name="The Broad Institute Genome Sequencing Platform"/>
            <consortium name="The Broad Institute Genome Sequencing Center for Infectious Disease"/>
            <person name="Earl A.M."/>
            <person name="Gilmore M.S."/>
            <person name="Lebreton F."/>
            <person name="Walker B."/>
            <person name="Young S.K."/>
            <person name="Zeng Q."/>
            <person name="Gargeya S."/>
            <person name="Fitzgerald M."/>
            <person name="Haas B."/>
            <person name="Abouelleil A."/>
            <person name="Alvarado L."/>
            <person name="Arachchi H.M."/>
            <person name="Berlin A.M."/>
            <person name="Chapman S.B."/>
            <person name="Dewar J."/>
            <person name="Goldberg J."/>
            <person name="Griggs A."/>
            <person name="Gujja S."/>
            <person name="Hansen M."/>
            <person name="Howarth C."/>
            <person name="Imamovic A."/>
            <person name="Larimer J."/>
            <person name="McCowan C."/>
            <person name="Murphy C."/>
            <person name="Neiman D."/>
            <person name="Pearson M."/>
            <person name="Priest M."/>
            <person name="Roberts A."/>
            <person name="Saif S."/>
            <person name="Shea T."/>
            <person name="Sisk P."/>
            <person name="Sykes S."/>
            <person name="Wortman J."/>
            <person name="Nusbaum C."/>
            <person name="Birren B."/>
        </authorList>
    </citation>
    <scope>NUCLEOTIDE SEQUENCE [LARGE SCALE GENOMIC DNA]</scope>
    <source>
        <strain evidence="5 7">ATCC BAA-383</strain>
    </source>
</reference>
<evidence type="ECO:0000313" key="8">
    <source>
        <dbReference type="Proteomes" id="UP000014157"/>
    </source>
</evidence>
<feature type="domain" description="MucBP" evidence="4">
    <location>
        <begin position="359"/>
        <end position="421"/>
    </location>
</feature>
<feature type="transmembrane region" description="Helical" evidence="2">
    <location>
        <begin position="523"/>
        <end position="545"/>
    </location>
</feature>
<keyword evidence="3" id="KW-0732">Signal</keyword>
<feature type="signal peptide" evidence="3">
    <location>
        <begin position="1"/>
        <end position="25"/>
    </location>
</feature>
<evidence type="ECO:0000313" key="6">
    <source>
        <dbReference type="EMBL" id="EOT72022.1"/>
    </source>
</evidence>
<keyword evidence="2" id="KW-1133">Transmembrane helix</keyword>
<organism evidence="5 7">
    <name type="scientific">Enterococcus moraviensis ATCC BAA-383</name>
    <dbReference type="NCBI Taxonomy" id="1158609"/>
    <lineage>
        <taxon>Bacteria</taxon>
        <taxon>Bacillati</taxon>
        <taxon>Bacillota</taxon>
        <taxon>Bacilli</taxon>
        <taxon>Lactobacillales</taxon>
        <taxon>Enterococcaceae</taxon>
        <taxon>Enterococcus</taxon>
    </lineage>
</organism>
<accession>R2QTY6</accession>
<dbReference type="PATRIC" id="fig|1158609.3.peg.2023"/>
<evidence type="ECO:0000313" key="7">
    <source>
        <dbReference type="Proteomes" id="UP000013781"/>
    </source>
</evidence>
<dbReference type="InterPro" id="IPR009459">
    <property type="entry name" value="MucBP_dom"/>
</dbReference>
<feature type="domain" description="MucBP" evidence="4">
    <location>
        <begin position="216"/>
        <end position="282"/>
    </location>
</feature>
<dbReference type="OrthoDB" id="2243933at2"/>
<keyword evidence="2" id="KW-0472">Membrane</keyword>
<evidence type="ECO:0000313" key="5">
    <source>
        <dbReference type="EMBL" id="EOH98803.1"/>
    </source>
</evidence>
<reference evidence="6 8" key="2">
    <citation type="submission" date="2013-03" db="EMBL/GenBank/DDBJ databases">
        <title>The Genome Sequence of Enterococcus moraviensis BAA-383 (PacBio/Illumina hybrid assembly).</title>
        <authorList>
            <consortium name="The Broad Institute Genomics Platform"/>
            <consortium name="The Broad Institute Genome Sequencing Center for Infectious Disease"/>
            <person name="Earl A."/>
            <person name="Russ C."/>
            <person name="Gilmore M."/>
            <person name="Surin D."/>
            <person name="Walker B."/>
            <person name="Young S."/>
            <person name="Zeng Q."/>
            <person name="Gargeya S."/>
            <person name="Fitzgerald M."/>
            <person name="Haas B."/>
            <person name="Abouelleil A."/>
            <person name="Allen A.W."/>
            <person name="Alvarado L."/>
            <person name="Arachchi H.M."/>
            <person name="Berlin A.M."/>
            <person name="Chapman S.B."/>
            <person name="Gainer-Dewar J."/>
            <person name="Goldberg J."/>
            <person name="Griggs A."/>
            <person name="Gujja S."/>
            <person name="Hansen M."/>
            <person name="Howarth C."/>
            <person name="Imamovic A."/>
            <person name="Ireland A."/>
            <person name="Larimer J."/>
            <person name="McCowan C."/>
            <person name="Murphy C."/>
            <person name="Pearson M."/>
            <person name="Poon T.W."/>
            <person name="Priest M."/>
            <person name="Roberts A."/>
            <person name="Saif S."/>
            <person name="Shea T."/>
            <person name="Sisk P."/>
            <person name="Sykes S."/>
            <person name="Wortman J."/>
            <person name="Nusbaum C."/>
            <person name="Birren B."/>
        </authorList>
    </citation>
    <scope>NUCLEOTIDE SEQUENCE [LARGE SCALE GENOMIC DNA]</scope>
    <source>
        <strain evidence="6 8">ATCC BAA-383</strain>
    </source>
</reference>
<dbReference type="RefSeq" id="WP_010765441.1">
    <property type="nucleotide sequence ID" value="NZ_ASWB01000002.1"/>
</dbReference>
<evidence type="ECO:0000256" key="2">
    <source>
        <dbReference type="SAM" id="Phobius"/>
    </source>
</evidence>
<proteinExistence type="predicted"/>
<gene>
    <name evidence="6" type="ORF">I586_01830</name>
    <name evidence="5" type="ORF">UAY_02071</name>
</gene>
<protein>
    <recommendedName>
        <fullName evidence="4">MucBP domain-containing protein</fullName>
    </recommendedName>
</protein>
<dbReference type="AlphaFoldDB" id="R2QTY6"/>
<feature type="domain" description="MucBP" evidence="4">
    <location>
        <begin position="292"/>
        <end position="352"/>
    </location>
</feature>
<evidence type="ECO:0000259" key="4">
    <source>
        <dbReference type="Pfam" id="PF06458"/>
    </source>
</evidence>
<dbReference type="Proteomes" id="UP000014157">
    <property type="component" value="Unassembled WGS sequence"/>
</dbReference>
<keyword evidence="8" id="KW-1185">Reference proteome</keyword>
<evidence type="ECO:0000256" key="3">
    <source>
        <dbReference type="SAM" id="SignalP"/>
    </source>
</evidence>
<name>R2QTY6_9ENTE</name>
<feature type="chain" id="PRO_5004355705" description="MucBP domain-containing protein" evidence="3">
    <location>
        <begin position="26"/>
        <end position="553"/>
    </location>
</feature>
<dbReference type="Gene3D" id="3.10.20.320">
    <property type="entry name" value="Putative peptidoglycan bound protein (lpxtg motif)"/>
    <property type="match status" value="4"/>
</dbReference>
<evidence type="ECO:0000256" key="1">
    <source>
        <dbReference type="ARBA" id="ARBA00022737"/>
    </source>
</evidence>
<dbReference type="Pfam" id="PF06458">
    <property type="entry name" value="MucBP"/>
    <property type="match status" value="4"/>
</dbReference>
<comment type="caution">
    <text evidence="5">The sequence shown here is derived from an EMBL/GenBank/DDBJ whole genome shotgun (WGS) entry which is preliminary data.</text>
</comment>
<feature type="domain" description="MucBP" evidence="4">
    <location>
        <begin position="429"/>
        <end position="491"/>
    </location>
</feature>
<dbReference type="EMBL" id="AJAS01000016">
    <property type="protein sequence ID" value="EOH98803.1"/>
    <property type="molecule type" value="Genomic_DNA"/>
</dbReference>
<keyword evidence="2" id="KW-0812">Transmembrane</keyword>
<dbReference type="EMBL" id="ASWB01000002">
    <property type="protein sequence ID" value="EOT72022.1"/>
    <property type="molecule type" value="Genomic_DNA"/>
</dbReference>